<dbReference type="GO" id="GO:0000151">
    <property type="term" value="C:ubiquitin ligase complex"/>
    <property type="evidence" value="ECO:0007669"/>
    <property type="project" value="TreeGrafter"/>
</dbReference>
<evidence type="ECO:0000313" key="5">
    <source>
        <dbReference type="Proteomes" id="UP001375240"/>
    </source>
</evidence>
<gene>
    <name evidence="4" type="ORF">TWF696_004498</name>
</gene>
<dbReference type="InterPro" id="IPR044515">
    <property type="entry name" value="ABTB1"/>
</dbReference>
<dbReference type="Pfam" id="PF00651">
    <property type="entry name" value="BTB"/>
    <property type="match status" value="2"/>
</dbReference>
<dbReference type="PROSITE" id="PS50097">
    <property type="entry name" value="BTB"/>
    <property type="match status" value="2"/>
</dbReference>
<name>A0AAV9V9M0_9PEZI</name>
<dbReference type="CDD" id="cd18186">
    <property type="entry name" value="BTB_POZ_ZBTB_KLHL-like"/>
    <property type="match status" value="2"/>
</dbReference>
<dbReference type="SUPFAM" id="SSF54695">
    <property type="entry name" value="POZ domain"/>
    <property type="match status" value="2"/>
</dbReference>
<dbReference type="PANTHER" id="PTHR46231:SF1">
    <property type="entry name" value="ANKYRIN REPEAT AND BTB_POZ DOMAIN-CONTAINING PROTEIN 1"/>
    <property type="match status" value="1"/>
</dbReference>
<dbReference type="PANTHER" id="PTHR46231">
    <property type="entry name" value="ANKYRIN REPEAT AND BTB/POZ DOMAIN-CONTAINING PROTEIN 1"/>
    <property type="match status" value="1"/>
</dbReference>
<dbReference type="Gene3D" id="3.30.710.10">
    <property type="entry name" value="Potassium Channel Kv1.1, Chain A"/>
    <property type="match status" value="2"/>
</dbReference>
<dbReference type="AlphaFoldDB" id="A0AAV9V9M0"/>
<dbReference type="SMART" id="SM00225">
    <property type="entry name" value="BTB"/>
    <property type="match status" value="2"/>
</dbReference>
<keyword evidence="5" id="KW-1185">Reference proteome</keyword>
<proteinExistence type="predicted"/>
<dbReference type="SUPFAM" id="SSF48403">
    <property type="entry name" value="Ankyrin repeat"/>
    <property type="match status" value="1"/>
</dbReference>
<dbReference type="InterPro" id="IPR002110">
    <property type="entry name" value="Ankyrin_rpt"/>
</dbReference>
<dbReference type="Proteomes" id="UP001375240">
    <property type="component" value="Unassembled WGS sequence"/>
</dbReference>
<reference evidence="4 5" key="1">
    <citation type="submission" date="2019-10" db="EMBL/GenBank/DDBJ databases">
        <authorList>
            <person name="Palmer J.M."/>
        </authorList>
    </citation>
    <scope>NUCLEOTIDE SEQUENCE [LARGE SCALE GENOMIC DNA]</scope>
    <source>
        <strain evidence="4 5">TWF696</strain>
    </source>
</reference>
<sequence length="562" mass="63511">MSLDSGSRGPEPNRLPQRAAPSRFAIFMNAIRLGDIRSVQRHVALYKPDLNALDEFDYSPLVLASLCGHYEIVEYLLASGARCDRDTFQGERAVYSALTQRIRNLLIKNNYSVSIDVRQPFAALISSLFLGELGRVTAAGVFLPRPNGDLRLRLAGDPECEFLVHTFVLAARSRYFSQAIMSSVDSDASPPNEFTLPGNVNTATARAMLRYLYLVDPDEPLYKNPAIDTDQLSQTLLLPELHHSQGLLSKKSSQQRWTTAIEYAQQDFSKLWDEYLRAPVHLAEDEEFSSAKLSNGARLLRPDIILRVEPQQDDGGYYYYAAHRAVLQSDYVNTAIRFKENMQHAKPSDESPIIVSVDVSPKIMDIILGWFYTDVLTVEPELALELLLAADMLLIERLKTRACLLITTQDGDDLLTGKLGYSIFDVARTGWLTGTFPKLDPFCAKFLATRLERCLEDGSDFRVEFEELVKESAARIQGREETDTIELIDDIRYYLNERFRMRFDGLVTGMFSEEQHDASVQEQDVCMQAHQPEELSLRTSSEKYTKLMADLDELLVTLGLDA</sequence>
<dbReference type="Gene3D" id="1.25.40.20">
    <property type="entry name" value="Ankyrin repeat-containing domain"/>
    <property type="match status" value="1"/>
</dbReference>
<dbReference type="Pfam" id="PF12796">
    <property type="entry name" value="Ank_2"/>
    <property type="match status" value="1"/>
</dbReference>
<evidence type="ECO:0000256" key="1">
    <source>
        <dbReference type="ARBA" id="ARBA00022737"/>
    </source>
</evidence>
<dbReference type="EMBL" id="JAVHNQ010000002">
    <property type="protein sequence ID" value="KAK6355392.1"/>
    <property type="molecule type" value="Genomic_DNA"/>
</dbReference>
<keyword evidence="2" id="KW-0040">ANK repeat</keyword>
<evidence type="ECO:0000259" key="3">
    <source>
        <dbReference type="PROSITE" id="PS50097"/>
    </source>
</evidence>
<keyword evidence="1" id="KW-0677">Repeat</keyword>
<feature type="domain" description="BTB" evidence="3">
    <location>
        <begin position="302"/>
        <end position="380"/>
    </location>
</feature>
<dbReference type="InterPro" id="IPR036770">
    <property type="entry name" value="Ankyrin_rpt-contain_sf"/>
</dbReference>
<evidence type="ECO:0000256" key="2">
    <source>
        <dbReference type="ARBA" id="ARBA00023043"/>
    </source>
</evidence>
<accession>A0AAV9V9M0</accession>
<protein>
    <recommendedName>
        <fullName evidence="3">BTB domain-containing protein</fullName>
    </recommendedName>
</protein>
<dbReference type="GO" id="GO:0005737">
    <property type="term" value="C:cytoplasm"/>
    <property type="evidence" value="ECO:0007669"/>
    <property type="project" value="TreeGrafter"/>
</dbReference>
<feature type="domain" description="BTB" evidence="3">
    <location>
        <begin position="148"/>
        <end position="213"/>
    </location>
</feature>
<dbReference type="InterPro" id="IPR000210">
    <property type="entry name" value="BTB/POZ_dom"/>
</dbReference>
<evidence type="ECO:0000313" key="4">
    <source>
        <dbReference type="EMBL" id="KAK6355392.1"/>
    </source>
</evidence>
<dbReference type="InterPro" id="IPR011333">
    <property type="entry name" value="SKP1/BTB/POZ_sf"/>
</dbReference>
<comment type="caution">
    <text evidence="4">The sequence shown here is derived from an EMBL/GenBank/DDBJ whole genome shotgun (WGS) entry which is preliminary data.</text>
</comment>
<organism evidence="4 5">
    <name type="scientific">Orbilia brochopaga</name>
    <dbReference type="NCBI Taxonomy" id="3140254"/>
    <lineage>
        <taxon>Eukaryota</taxon>
        <taxon>Fungi</taxon>
        <taxon>Dikarya</taxon>
        <taxon>Ascomycota</taxon>
        <taxon>Pezizomycotina</taxon>
        <taxon>Orbiliomycetes</taxon>
        <taxon>Orbiliales</taxon>
        <taxon>Orbiliaceae</taxon>
        <taxon>Orbilia</taxon>
    </lineage>
</organism>